<reference evidence="2" key="1">
    <citation type="submission" date="2020-11" db="EMBL/GenBank/DDBJ databases">
        <authorList>
            <consortium name="DOE Joint Genome Institute"/>
            <person name="Ahrendt S."/>
            <person name="Riley R."/>
            <person name="Andreopoulos W."/>
            <person name="Labutti K."/>
            <person name="Pangilinan J."/>
            <person name="Ruiz-Duenas F.J."/>
            <person name="Barrasa J.M."/>
            <person name="Sanchez-Garcia M."/>
            <person name="Camarero S."/>
            <person name="Miyauchi S."/>
            <person name="Serrano A."/>
            <person name="Linde D."/>
            <person name="Babiker R."/>
            <person name="Drula E."/>
            <person name="Ayuso-Fernandez I."/>
            <person name="Pacheco R."/>
            <person name="Padilla G."/>
            <person name="Ferreira P."/>
            <person name="Barriuso J."/>
            <person name="Kellner H."/>
            <person name="Castanera R."/>
            <person name="Alfaro M."/>
            <person name="Ramirez L."/>
            <person name="Pisabarro A.G."/>
            <person name="Kuo A."/>
            <person name="Tritt A."/>
            <person name="Lipzen A."/>
            <person name="He G."/>
            <person name="Yan M."/>
            <person name="Ng V."/>
            <person name="Cullen D."/>
            <person name="Martin F."/>
            <person name="Rosso M.-N."/>
            <person name="Henrissat B."/>
            <person name="Hibbett D."/>
            <person name="Martinez A.T."/>
            <person name="Grigoriev I.V."/>
        </authorList>
    </citation>
    <scope>NUCLEOTIDE SEQUENCE</scope>
    <source>
        <strain evidence="2">CBS 506.95</strain>
    </source>
</reference>
<accession>A0A9P6JPR0</accession>
<name>A0A9P6JPR0_9AGAR</name>
<evidence type="ECO:0000313" key="2">
    <source>
        <dbReference type="EMBL" id="KAF9527840.1"/>
    </source>
</evidence>
<evidence type="ECO:0000256" key="1">
    <source>
        <dbReference type="SAM" id="MobiDB-lite"/>
    </source>
</evidence>
<dbReference type="EMBL" id="MU157857">
    <property type="protein sequence ID" value="KAF9527840.1"/>
    <property type="molecule type" value="Genomic_DNA"/>
</dbReference>
<organism evidence="2 3">
    <name type="scientific">Crepidotus variabilis</name>
    <dbReference type="NCBI Taxonomy" id="179855"/>
    <lineage>
        <taxon>Eukaryota</taxon>
        <taxon>Fungi</taxon>
        <taxon>Dikarya</taxon>
        <taxon>Basidiomycota</taxon>
        <taxon>Agaricomycotina</taxon>
        <taxon>Agaricomycetes</taxon>
        <taxon>Agaricomycetidae</taxon>
        <taxon>Agaricales</taxon>
        <taxon>Agaricineae</taxon>
        <taxon>Crepidotaceae</taxon>
        <taxon>Crepidotus</taxon>
    </lineage>
</organism>
<dbReference type="Proteomes" id="UP000807306">
    <property type="component" value="Unassembled WGS sequence"/>
</dbReference>
<dbReference type="AlphaFoldDB" id="A0A9P6JPR0"/>
<evidence type="ECO:0000313" key="3">
    <source>
        <dbReference type="Proteomes" id="UP000807306"/>
    </source>
</evidence>
<evidence type="ECO:0008006" key="4">
    <source>
        <dbReference type="Google" id="ProtNLM"/>
    </source>
</evidence>
<keyword evidence="3" id="KW-1185">Reference proteome</keyword>
<dbReference type="OrthoDB" id="2355984at2759"/>
<protein>
    <recommendedName>
        <fullName evidence="4">C3H1-type domain-containing protein</fullName>
    </recommendedName>
</protein>
<feature type="non-terminal residue" evidence="2">
    <location>
        <position position="1"/>
    </location>
</feature>
<gene>
    <name evidence="2" type="ORF">CPB83DRAFT_767681</name>
</gene>
<feature type="region of interest" description="Disordered" evidence="1">
    <location>
        <begin position="164"/>
        <end position="186"/>
    </location>
</feature>
<feature type="compositionally biased region" description="Polar residues" evidence="1">
    <location>
        <begin position="173"/>
        <end position="186"/>
    </location>
</feature>
<comment type="caution">
    <text evidence="2">The sequence shown here is derived from an EMBL/GenBank/DDBJ whole genome shotgun (WGS) entry which is preliminary data.</text>
</comment>
<sequence>TLNRDIKTAKLDISLVKDAPRGIPPAQWEHIFKGEPVDLDRILSSFHRISIDSSRRGRIGKAEIEIGEAEAKRKVETSSEWSSAWRVAAKATSFVFNHCEQELFDYGDYIERLFAAKLPSAHSQVILFDKGVRSDVGGGTSVLLTDFHQFQSLHAATLQYDGIEYPRPRRTPDTGNSNRFGEGSSRATNSVKTETCHRFNLPIGCQFTDVACRYLHICESCGHQGHGAHQCKPIGNPTS</sequence>
<proteinExistence type="predicted"/>